<dbReference type="AlphaFoldDB" id="A0AAU7DEX0"/>
<name>A0AAU7DEX0_9BACT</name>
<evidence type="ECO:0000313" key="1">
    <source>
        <dbReference type="EMBL" id="XBH15885.1"/>
    </source>
</evidence>
<organism evidence="1">
    <name type="scientific">Telmatobacter sp. DSM 110680</name>
    <dbReference type="NCBI Taxonomy" id="3036704"/>
    <lineage>
        <taxon>Bacteria</taxon>
        <taxon>Pseudomonadati</taxon>
        <taxon>Acidobacteriota</taxon>
        <taxon>Terriglobia</taxon>
        <taxon>Terriglobales</taxon>
        <taxon>Acidobacteriaceae</taxon>
        <taxon>Telmatobacter</taxon>
    </lineage>
</organism>
<sequence>MAKPRELALYFPSGASFPLKGFSFDTNDCSIQKKESNFHLGRTVKERKHIALAVFFHFEYFLKDALLSGL</sequence>
<proteinExistence type="predicted"/>
<accession>A0AAU7DEX0</accession>
<reference evidence="1" key="1">
    <citation type="submission" date="2023-03" db="EMBL/GenBank/DDBJ databases">
        <title>Edaphobacter sp.</title>
        <authorList>
            <person name="Huber K.J."/>
            <person name="Papendorf J."/>
            <person name="Pilke C."/>
            <person name="Bunk B."/>
            <person name="Sproeer C."/>
            <person name="Pester M."/>
        </authorList>
    </citation>
    <scope>NUCLEOTIDE SEQUENCE</scope>
    <source>
        <strain evidence="1">DSM 110680</strain>
    </source>
</reference>
<dbReference type="RefSeq" id="WP_348261118.1">
    <property type="nucleotide sequence ID" value="NZ_CP121196.1"/>
</dbReference>
<protein>
    <submittedName>
        <fullName evidence="1">Uncharacterized protein</fullName>
    </submittedName>
</protein>
<dbReference type="EMBL" id="CP121196">
    <property type="protein sequence ID" value="XBH15885.1"/>
    <property type="molecule type" value="Genomic_DNA"/>
</dbReference>
<gene>
    <name evidence="1" type="ORF">P8935_15055</name>
</gene>